<dbReference type="AlphaFoldDB" id="A0A255GT15"/>
<proteinExistence type="predicted"/>
<dbReference type="Proteomes" id="UP000215896">
    <property type="component" value="Unassembled WGS sequence"/>
</dbReference>
<dbReference type="Gene3D" id="3.40.50.300">
    <property type="entry name" value="P-loop containing nucleotide triphosphate hydrolases"/>
    <property type="match status" value="2"/>
</dbReference>
<gene>
    <name evidence="2" type="ORF">CGZ94_02715</name>
</gene>
<dbReference type="InterPro" id="IPR051162">
    <property type="entry name" value="T4SS_component"/>
</dbReference>
<evidence type="ECO:0000313" key="2">
    <source>
        <dbReference type="EMBL" id="OYO17806.1"/>
    </source>
</evidence>
<accession>A0A4R6LTK3</accession>
<dbReference type="EMBL" id="NMVO01000001">
    <property type="protein sequence ID" value="OYO17806.1"/>
    <property type="molecule type" value="Genomic_DNA"/>
</dbReference>
<keyword evidence="3" id="KW-1185">Reference proteome</keyword>
<dbReference type="Pfam" id="PF12846">
    <property type="entry name" value="AAA_10"/>
    <property type="match status" value="2"/>
</dbReference>
<dbReference type="OrthoDB" id="3885223at2"/>
<dbReference type="SUPFAM" id="SSF52540">
    <property type="entry name" value="P-loop containing nucleoside triphosphate hydrolases"/>
    <property type="match status" value="1"/>
</dbReference>
<dbReference type="PANTHER" id="PTHR30121">
    <property type="entry name" value="UNCHARACTERIZED PROTEIN YJGR-RELATED"/>
    <property type="match status" value="1"/>
</dbReference>
<evidence type="ECO:0008006" key="4">
    <source>
        <dbReference type="Google" id="ProtNLM"/>
    </source>
</evidence>
<protein>
    <recommendedName>
        <fullName evidence="4">AAA domain-containing protein</fullName>
    </recommendedName>
</protein>
<evidence type="ECO:0000256" key="1">
    <source>
        <dbReference type="SAM" id="MobiDB-lite"/>
    </source>
</evidence>
<feature type="region of interest" description="Disordered" evidence="1">
    <location>
        <begin position="992"/>
        <end position="1015"/>
    </location>
</feature>
<evidence type="ECO:0000313" key="3">
    <source>
        <dbReference type="Proteomes" id="UP000215896"/>
    </source>
</evidence>
<name>A0A255GT15_9ACTN</name>
<sequence>MINGILIALLVVAFFVAIGVVWSALTAGRRRGRTGPEAAAGGGQRRQAREDLRLGYRYDDGSVFVHQNTVWTGFRLEPVGDMYMGAEDVEALAYQATQALVNTASDGEPVQVHYRLTHQPFNVDEWKHQLVRNSWNPSRLYRTYLDATAFFLRHTRTVRPVAYLLIQIDTLATSTLAEIKQSANAALMGGHDEFIPPDLAARWEVMAQRVLRNVATLGPVQPISRADRMWLIRKPLAGHFAPTMNDFPQSKPWGEGEFALWVDFTAENRRQYLHISTLNENVAEADRSDESDALDSYTACLAVAEWPEETATNAGQAWIRHFANAGVEVSYRMELLPPRKFREQLEKINNNLRGELKNMGSATGGQITDILVADEQVRAEDALSRARQAPKPGVLGQIMVQVSAPTLEELNARVESLVIDTKNTLNDAILVRPSRYQWRMLASFLPGTGPKLVSVPYVRLTDPEQFGVGFPRAGVVIGDRQVRSAEGRSLGWMGNYIGESQGVPVFHSPHSGVARNSGGGVFIVGGSGGGKSSLALLMFFQASESGVQTVVLDPKVDFAQFCYYLSFGPQVNHPGFQAEAAAGVLGTARSRFTPVNPEFWADTEVIDIVASAPGVLDPWQVETNLESGALLADEMLTMFLGQKVRDRFDDVIVPAIETVKQRYQLRINQRIAEVQAQQQIPDHQRGEVAEKVARQVRRPTLWEVVQVVGEEAARIEQLPEVPFEMKREFSRAAIQLRQLLGLPYSSLAFAEEPAGFARLRKRRTVFTLRGMKTPKSATGEDTWSKEERLAAAIMYVLVKYAAQMLDNKQSVNPVTGRTGDIQPKMLFVDESYLVTATKGGRELLLTTLAQGRSYGLITVLIDQLASRLGQIETSSREGDAGPSANQVQSVFAFLQRSDADARQVAPLLTRHNSEVISAALLPIGMGGHLETGRCLFRDMDFHVALTDIDLLFKELLRASDTNPTTRSASQRHPISADPWEWEFITNDEREAAVAEAGVLGEQEDAEAAEPVGGQS</sequence>
<organism evidence="2 3">
    <name type="scientific">Enemella evansiae</name>
    <dbReference type="NCBI Taxonomy" id="2016499"/>
    <lineage>
        <taxon>Bacteria</taxon>
        <taxon>Bacillati</taxon>
        <taxon>Actinomycetota</taxon>
        <taxon>Actinomycetes</taxon>
        <taxon>Propionibacteriales</taxon>
        <taxon>Propionibacteriaceae</taxon>
        <taxon>Enemella</taxon>
    </lineage>
</organism>
<reference evidence="2 3" key="1">
    <citation type="submission" date="2017-07" db="EMBL/GenBank/DDBJ databases">
        <title>Draft whole genome sequences of clinical Proprionibacteriaceae strains.</title>
        <authorList>
            <person name="Bernier A.-M."/>
            <person name="Bernard K."/>
            <person name="Domingo M.-C."/>
        </authorList>
    </citation>
    <scope>NUCLEOTIDE SEQUENCE [LARGE SCALE GENOMIC DNA]</scope>
    <source>
        <strain evidence="2 3">NML 030167</strain>
    </source>
</reference>
<dbReference type="InterPro" id="IPR027417">
    <property type="entry name" value="P-loop_NTPase"/>
</dbReference>
<comment type="caution">
    <text evidence="2">The sequence shown here is derived from an EMBL/GenBank/DDBJ whole genome shotgun (WGS) entry which is preliminary data.</text>
</comment>
<accession>A0A255GT15</accession>
<dbReference type="RefSeq" id="WP_094359187.1">
    <property type="nucleotide sequence ID" value="NZ_NMVK01000020.1"/>
</dbReference>
<dbReference type="PANTHER" id="PTHR30121:SF6">
    <property type="entry name" value="SLR6007 PROTEIN"/>
    <property type="match status" value="1"/>
</dbReference>